<evidence type="ECO:0000256" key="3">
    <source>
        <dbReference type="SAM" id="SignalP"/>
    </source>
</evidence>
<dbReference type="Pfam" id="PF08031">
    <property type="entry name" value="BBE"/>
    <property type="match status" value="1"/>
</dbReference>
<feature type="chain" id="PRO_5040183896" evidence="3">
    <location>
        <begin position="19"/>
        <end position="581"/>
    </location>
</feature>
<dbReference type="InterPro" id="IPR016166">
    <property type="entry name" value="FAD-bd_PCMH"/>
</dbReference>
<evidence type="ECO:0000313" key="5">
    <source>
        <dbReference type="EMBL" id="KAF2093309.1"/>
    </source>
</evidence>
<reference evidence="5" key="1">
    <citation type="journal article" date="2020" name="Stud. Mycol.">
        <title>101 Dothideomycetes genomes: a test case for predicting lifestyles and emergence of pathogens.</title>
        <authorList>
            <person name="Haridas S."/>
            <person name="Albert R."/>
            <person name="Binder M."/>
            <person name="Bloem J."/>
            <person name="Labutti K."/>
            <person name="Salamov A."/>
            <person name="Andreopoulos B."/>
            <person name="Baker S."/>
            <person name="Barry K."/>
            <person name="Bills G."/>
            <person name="Bluhm B."/>
            <person name="Cannon C."/>
            <person name="Castanera R."/>
            <person name="Culley D."/>
            <person name="Daum C."/>
            <person name="Ezra D."/>
            <person name="Gonzalez J."/>
            <person name="Henrissat B."/>
            <person name="Kuo A."/>
            <person name="Liang C."/>
            <person name="Lipzen A."/>
            <person name="Lutzoni F."/>
            <person name="Magnuson J."/>
            <person name="Mondo S."/>
            <person name="Nolan M."/>
            <person name="Ohm R."/>
            <person name="Pangilinan J."/>
            <person name="Park H.-J."/>
            <person name="Ramirez L."/>
            <person name="Alfaro M."/>
            <person name="Sun H."/>
            <person name="Tritt A."/>
            <person name="Yoshinaga Y."/>
            <person name="Zwiers L.-H."/>
            <person name="Turgeon B."/>
            <person name="Goodwin S."/>
            <person name="Spatafora J."/>
            <person name="Crous P."/>
            <person name="Grigoriev I."/>
        </authorList>
    </citation>
    <scope>NUCLEOTIDE SEQUENCE</scope>
    <source>
        <strain evidence="5">CBS 133067</strain>
    </source>
</reference>
<dbReference type="Pfam" id="PF01565">
    <property type="entry name" value="FAD_binding_4"/>
    <property type="match status" value="1"/>
</dbReference>
<sequence length="581" mass="62600">MLFFEILSSLSLWPFAKATAQTCKAVPGTALWPSAAAWTSLNRTLSGALIKSIPPGGVCHPGWPNYNRNSSCAEVQKLWLTSWAFHSDDPVGNGYNNWNNDSCLPSPLVPCTDLGYPVYVVNATKSEHVQAGVNFARDHNVRLIVKTSGHDFRGRSVAPYSLSIWTHNLLGLSYHAKFEPSGGRCDCGDNWLSAYNGPAIKMAAGENHGAAFDFANKHGLMIHVAGARTVGLGGYITGGGHSLISFQKGLAADSILELTVVLPSGDIVTANACKNPDLFWALRGGGGSTVGVVLDFTTRAWQSESVADYAFGFGSPTFNDDRFWEAMGYMAGLFPSLIEAGIMTYSNIYPANGTTSPTLLNANMQAPNMSAARMGAILEPIAKYINATFAPDVIAEIFPGGEKASYYEWWQANQDTTTPVGVDAVISSRLLDAKALKSPQFKTLARKAMGGGGIQINVVGGPGTHAFPSDWNAVTPAWRTSYAHTLTGVYVPPYDPAEDAAQIFNITYNLSAALRELAPDTGSYLNEANSYEPDFQDAFWGSNYPRLLEIKRKVDPGDVFWCLGCAGSERWQAIGEKLCRV</sequence>
<dbReference type="InterPro" id="IPR012951">
    <property type="entry name" value="BBE"/>
</dbReference>
<dbReference type="PANTHER" id="PTHR13878:SF91">
    <property type="entry name" value="FAD BINDING DOMAIN PROTEIN (AFU_ORTHOLOGUE AFUA_6G12070)-RELATED"/>
    <property type="match status" value="1"/>
</dbReference>
<keyword evidence="6" id="KW-1185">Reference proteome</keyword>
<feature type="domain" description="FAD-binding PCMH-type" evidence="4">
    <location>
        <begin position="113"/>
        <end position="303"/>
    </location>
</feature>
<organism evidence="5 6">
    <name type="scientific">Rhizodiscina lignyota</name>
    <dbReference type="NCBI Taxonomy" id="1504668"/>
    <lineage>
        <taxon>Eukaryota</taxon>
        <taxon>Fungi</taxon>
        <taxon>Dikarya</taxon>
        <taxon>Ascomycota</taxon>
        <taxon>Pezizomycotina</taxon>
        <taxon>Dothideomycetes</taxon>
        <taxon>Pleosporomycetidae</taxon>
        <taxon>Aulographales</taxon>
        <taxon>Rhizodiscinaceae</taxon>
        <taxon>Rhizodiscina</taxon>
    </lineage>
</organism>
<dbReference type="GO" id="GO:0016491">
    <property type="term" value="F:oxidoreductase activity"/>
    <property type="evidence" value="ECO:0007669"/>
    <property type="project" value="UniProtKB-KW"/>
</dbReference>
<evidence type="ECO:0000256" key="1">
    <source>
        <dbReference type="ARBA" id="ARBA00005466"/>
    </source>
</evidence>
<name>A0A9P4M4Z2_9PEZI</name>
<dbReference type="Gene3D" id="3.30.465.10">
    <property type="match status" value="2"/>
</dbReference>
<gene>
    <name evidence="5" type="ORF">NA57DRAFT_69358</name>
</gene>
<feature type="signal peptide" evidence="3">
    <location>
        <begin position="1"/>
        <end position="18"/>
    </location>
</feature>
<comment type="similarity">
    <text evidence="1">Belongs to the oxygen-dependent FAD-linked oxidoreductase family.</text>
</comment>
<comment type="caution">
    <text evidence="5">The sequence shown here is derived from an EMBL/GenBank/DDBJ whole genome shotgun (WGS) entry which is preliminary data.</text>
</comment>
<dbReference type="InterPro" id="IPR050432">
    <property type="entry name" value="FAD-linked_Oxidoreductases_BP"/>
</dbReference>
<dbReference type="InterPro" id="IPR016169">
    <property type="entry name" value="FAD-bd_PCMH_sub2"/>
</dbReference>
<dbReference type="PROSITE" id="PS51387">
    <property type="entry name" value="FAD_PCMH"/>
    <property type="match status" value="1"/>
</dbReference>
<proteinExistence type="inferred from homology"/>
<dbReference type="InterPro" id="IPR036318">
    <property type="entry name" value="FAD-bd_PCMH-like_sf"/>
</dbReference>
<accession>A0A9P4M4Z2</accession>
<dbReference type="SUPFAM" id="SSF56176">
    <property type="entry name" value="FAD-binding/transporter-associated domain-like"/>
    <property type="match status" value="1"/>
</dbReference>
<keyword evidence="2" id="KW-0560">Oxidoreductase</keyword>
<keyword evidence="3" id="KW-0732">Signal</keyword>
<dbReference type="EMBL" id="ML978139">
    <property type="protein sequence ID" value="KAF2093309.1"/>
    <property type="molecule type" value="Genomic_DNA"/>
</dbReference>
<dbReference type="AlphaFoldDB" id="A0A9P4M4Z2"/>
<dbReference type="OrthoDB" id="9983560at2759"/>
<protein>
    <submittedName>
        <fullName evidence="5">FAD-binding domain-containing protein</fullName>
    </submittedName>
</protein>
<dbReference type="Proteomes" id="UP000799772">
    <property type="component" value="Unassembled WGS sequence"/>
</dbReference>
<dbReference type="GO" id="GO:0071949">
    <property type="term" value="F:FAD binding"/>
    <property type="evidence" value="ECO:0007669"/>
    <property type="project" value="InterPro"/>
</dbReference>
<dbReference type="PANTHER" id="PTHR13878">
    <property type="entry name" value="GULONOLACTONE OXIDASE"/>
    <property type="match status" value="1"/>
</dbReference>
<dbReference type="InterPro" id="IPR006094">
    <property type="entry name" value="Oxid_FAD_bind_N"/>
</dbReference>
<evidence type="ECO:0000256" key="2">
    <source>
        <dbReference type="ARBA" id="ARBA00023002"/>
    </source>
</evidence>
<evidence type="ECO:0000259" key="4">
    <source>
        <dbReference type="PROSITE" id="PS51387"/>
    </source>
</evidence>
<evidence type="ECO:0000313" key="6">
    <source>
        <dbReference type="Proteomes" id="UP000799772"/>
    </source>
</evidence>